<dbReference type="PROSITE" id="PS00061">
    <property type="entry name" value="ADH_SHORT"/>
    <property type="match status" value="1"/>
</dbReference>
<comment type="similarity">
    <text evidence="1 2">Belongs to the short-chain dehydrogenases/reductases (SDR) family.</text>
</comment>
<dbReference type="Proteomes" id="UP001227162">
    <property type="component" value="Unassembled WGS sequence"/>
</dbReference>
<dbReference type="PANTHER" id="PTHR42879">
    <property type="entry name" value="3-OXOACYL-(ACYL-CARRIER-PROTEIN) REDUCTASE"/>
    <property type="match status" value="1"/>
</dbReference>
<evidence type="ECO:0000256" key="2">
    <source>
        <dbReference type="RuleBase" id="RU000363"/>
    </source>
</evidence>
<dbReference type="PRINTS" id="PR00080">
    <property type="entry name" value="SDRFAMILY"/>
</dbReference>
<dbReference type="Pfam" id="PF00106">
    <property type="entry name" value="adh_short"/>
    <property type="match status" value="1"/>
</dbReference>
<dbReference type="AlphaFoldDB" id="A0AAJ1U8K1"/>
<dbReference type="EMBL" id="JANFFA010000004">
    <property type="protein sequence ID" value="MDQ2095326.1"/>
    <property type="molecule type" value="Genomic_DNA"/>
</dbReference>
<reference evidence="3" key="2">
    <citation type="submission" date="2023-04" db="EMBL/GenBank/DDBJ databases">
        <title>'Rhodoalgimonas zhirmunskyi' gen. nov., isolated from a red alga.</title>
        <authorList>
            <person name="Nedashkovskaya O.I."/>
            <person name="Otstavnykh N.Y."/>
            <person name="Bystritskaya E.P."/>
            <person name="Balabanova L.A."/>
            <person name="Isaeva M.P."/>
        </authorList>
    </citation>
    <scope>NUCLEOTIDE SEQUENCE</scope>
    <source>
        <strain evidence="3">10Alg 79</strain>
    </source>
</reference>
<dbReference type="RefSeq" id="WP_317626949.1">
    <property type="nucleotide sequence ID" value="NZ_JANFFA010000004.1"/>
</dbReference>
<name>A0AAJ1U8K1_9RHOB</name>
<dbReference type="PANTHER" id="PTHR42879:SF2">
    <property type="entry name" value="3-OXOACYL-[ACYL-CARRIER-PROTEIN] REDUCTASE FABG"/>
    <property type="match status" value="1"/>
</dbReference>
<protein>
    <submittedName>
        <fullName evidence="3">SDR family NAD(P)-dependent oxidoreductase</fullName>
    </submittedName>
</protein>
<dbReference type="InterPro" id="IPR050259">
    <property type="entry name" value="SDR"/>
</dbReference>
<dbReference type="InterPro" id="IPR036291">
    <property type="entry name" value="NAD(P)-bd_dom_sf"/>
</dbReference>
<dbReference type="SUPFAM" id="SSF51735">
    <property type="entry name" value="NAD(P)-binding Rossmann-fold domains"/>
    <property type="match status" value="1"/>
</dbReference>
<evidence type="ECO:0000313" key="3">
    <source>
        <dbReference type="EMBL" id="MDQ2095326.1"/>
    </source>
</evidence>
<organism evidence="3 4">
    <name type="scientific">Rhodalgimonas zhirmunskyi</name>
    <dbReference type="NCBI Taxonomy" id="2964767"/>
    <lineage>
        <taxon>Bacteria</taxon>
        <taxon>Pseudomonadati</taxon>
        <taxon>Pseudomonadota</taxon>
        <taxon>Alphaproteobacteria</taxon>
        <taxon>Rhodobacterales</taxon>
        <taxon>Roseobacteraceae</taxon>
        <taxon>Rhodalgimonas</taxon>
    </lineage>
</organism>
<dbReference type="InterPro" id="IPR020904">
    <property type="entry name" value="Sc_DH/Rdtase_CS"/>
</dbReference>
<keyword evidence="4" id="KW-1185">Reference proteome</keyword>
<dbReference type="Gene3D" id="3.40.50.720">
    <property type="entry name" value="NAD(P)-binding Rossmann-like Domain"/>
    <property type="match status" value="1"/>
</dbReference>
<dbReference type="GO" id="GO:0032787">
    <property type="term" value="P:monocarboxylic acid metabolic process"/>
    <property type="evidence" value="ECO:0007669"/>
    <property type="project" value="UniProtKB-ARBA"/>
</dbReference>
<evidence type="ECO:0000313" key="4">
    <source>
        <dbReference type="Proteomes" id="UP001227162"/>
    </source>
</evidence>
<proteinExistence type="inferred from homology"/>
<reference evidence="3" key="1">
    <citation type="submission" date="2022-07" db="EMBL/GenBank/DDBJ databases">
        <authorList>
            <person name="Otstavnykh N."/>
            <person name="Isaeva M."/>
            <person name="Bystritskaya E."/>
        </authorList>
    </citation>
    <scope>NUCLEOTIDE SEQUENCE</scope>
    <source>
        <strain evidence="3">10Alg 79</strain>
    </source>
</reference>
<comment type="caution">
    <text evidence="3">The sequence shown here is derived from an EMBL/GenBank/DDBJ whole genome shotgun (WGS) entry which is preliminary data.</text>
</comment>
<dbReference type="PRINTS" id="PR00081">
    <property type="entry name" value="GDHRDH"/>
</dbReference>
<evidence type="ECO:0000256" key="1">
    <source>
        <dbReference type="ARBA" id="ARBA00006484"/>
    </source>
</evidence>
<dbReference type="InterPro" id="IPR002347">
    <property type="entry name" value="SDR_fam"/>
</dbReference>
<accession>A0AAJ1U8K1</accession>
<sequence length="267" mass="27289">MTDLAGKCALVTGSVQGIGLAIAEALAGAGARLAVHGLASAEEAAQVCADLERKGAAEARFFPGDLRTPDEIDALAAAVSDWGPVDILVNNAGIQRTAALAEVPRETWDAILSVNLSAAFHLMQALMPGMAERGFGRVVNIASVHGIVASKEKAPYVSAKFGLVGLSKVAALEFAGVGSKESGGVTVNCIAPGWTETAIIQPQVEARAAQFGGDRAKGIADLLSEKQPSGRTSDPSEIGALALWLCARVAHNVTGTVIPVDGGWTAQ</sequence>
<gene>
    <name evidence="3" type="ORF">NOI20_14500</name>
</gene>
<dbReference type="FunFam" id="3.40.50.720:FF:000084">
    <property type="entry name" value="Short-chain dehydrogenase reductase"/>
    <property type="match status" value="1"/>
</dbReference>